<name>A0ABQ7D0T6_BRACR</name>
<dbReference type="InterPro" id="IPR005162">
    <property type="entry name" value="Retrotrans_gag_dom"/>
</dbReference>
<organism evidence="2 3">
    <name type="scientific">Brassica cretica</name>
    <name type="common">Mustard</name>
    <dbReference type="NCBI Taxonomy" id="69181"/>
    <lineage>
        <taxon>Eukaryota</taxon>
        <taxon>Viridiplantae</taxon>
        <taxon>Streptophyta</taxon>
        <taxon>Embryophyta</taxon>
        <taxon>Tracheophyta</taxon>
        <taxon>Spermatophyta</taxon>
        <taxon>Magnoliopsida</taxon>
        <taxon>eudicotyledons</taxon>
        <taxon>Gunneridae</taxon>
        <taxon>Pentapetalae</taxon>
        <taxon>rosids</taxon>
        <taxon>malvids</taxon>
        <taxon>Brassicales</taxon>
        <taxon>Brassicaceae</taxon>
        <taxon>Brassiceae</taxon>
        <taxon>Brassica</taxon>
    </lineage>
</organism>
<gene>
    <name evidence="2" type="ORF">DY000_02015295</name>
</gene>
<proteinExistence type="predicted"/>
<dbReference type="PANTHER" id="PTHR33223">
    <property type="entry name" value="CCHC-TYPE DOMAIN-CONTAINING PROTEIN"/>
    <property type="match status" value="1"/>
</dbReference>
<sequence length="162" mass="18475">MGSQETLLPLYTAINHLNLLRIPIQCIPSPKTSKLSSIRLELPPGSLTSWAGIKNAFLPNFFDESRAEDLRSKIATFTQEPTMSFRSSWIRFKSYQRDCPHYDYLLPDLRPQLSLVGLEKVSIYTIYGLSINTPFKTSIDATTELSINVPSKKLYVRVRLVH</sequence>
<reference evidence="2 3" key="1">
    <citation type="journal article" date="2020" name="BMC Genomics">
        <title>Intraspecific diversification of the crop wild relative Brassica cretica Lam. using demographic model selection.</title>
        <authorList>
            <person name="Kioukis A."/>
            <person name="Michalopoulou V.A."/>
            <person name="Briers L."/>
            <person name="Pirintsos S."/>
            <person name="Studholme D.J."/>
            <person name="Pavlidis P."/>
            <person name="Sarris P.F."/>
        </authorList>
    </citation>
    <scope>NUCLEOTIDE SEQUENCE [LARGE SCALE GENOMIC DNA]</scope>
    <source>
        <strain evidence="3">cv. PFS-1207/04</strain>
    </source>
</reference>
<dbReference type="Pfam" id="PF03732">
    <property type="entry name" value="Retrotrans_gag"/>
    <property type="match status" value="1"/>
</dbReference>
<dbReference type="EMBL" id="QGKV02000759">
    <property type="protein sequence ID" value="KAF3565244.1"/>
    <property type="molecule type" value="Genomic_DNA"/>
</dbReference>
<dbReference type="Proteomes" id="UP000266723">
    <property type="component" value="Unassembled WGS sequence"/>
</dbReference>
<protein>
    <recommendedName>
        <fullName evidence="1">Retrotransposon gag domain-containing protein</fullName>
    </recommendedName>
</protein>
<comment type="caution">
    <text evidence="2">The sequence shown here is derived from an EMBL/GenBank/DDBJ whole genome shotgun (WGS) entry which is preliminary data.</text>
</comment>
<keyword evidence="3" id="KW-1185">Reference proteome</keyword>
<feature type="domain" description="Retrotransposon gag" evidence="1">
    <location>
        <begin position="42"/>
        <end position="101"/>
    </location>
</feature>
<evidence type="ECO:0000313" key="3">
    <source>
        <dbReference type="Proteomes" id="UP000266723"/>
    </source>
</evidence>
<accession>A0ABQ7D0T6</accession>
<evidence type="ECO:0000259" key="1">
    <source>
        <dbReference type="Pfam" id="PF03732"/>
    </source>
</evidence>
<evidence type="ECO:0000313" key="2">
    <source>
        <dbReference type="EMBL" id="KAF3565244.1"/>
    </source>
</evidence>
<dbReference type="PANTHER" id="PTHR33223:SF11">
    <property type="entry name" value="ELEMENT PROTEIN, PUTATIVE-RELATED"/>
    <property type="match status" value="1"/>
</dbReference>